<dbReference type="InterPro" id="IPR036034">
    <property type="entry name" value="PDZ_sf"/>
</dbReference>
<reference evidence="6" key="1">
    <citation type="submission" date="2017-09" db="EMBL/GenBank/DDBJ databases">
        <title>Contemporary evolution of a Lepidopteran species, Heliothis virescens, in response to modern agricultural practices.</title>
        <authorList>
            <person name="Fritz M.L."/>
            <person name="Deyonke A.M."/>
            <person name="Papanicolaou A."/>
            <person name="Micinski S."/>
            <person name="Westbrook J."/>
            <person name="Gould F."/>
        </authorList>
    </citation>
    <scope>NUCLEOTIDE SEQUENCE [LARGE SCALE GENOMIC DNA]</scope>
    <source>
        <strain evidence="6">HvINT-</strain>
        <tissue evidence="6">Whole body</tissue>
    </source>
</reference>
<dbReference type="PROSITE" id="PS50106">
    <property type="entry name" value="PDZ"/>
    <property type="match status" value="1"/>
</dbReference>
<dbReference type="Gene3D" id="2.30.42.10">
    <property type="match status" value="1"/>
</dbReference>
<evidence type="ECO:0000256" key="4">
    <source>
        <dbReference type="SAM" id="MobiDB-lite"/>
    </source>
</evidence>
<dbReference type="SUPFAM" id="SSF50156">
    <property type="entry name" value="PDZ domain-like"/>
    <property type="match status" value="1"/>
</dbReference>
<dbReference type="InterPro" id="IPR041489">
    <property type="entry name" value="PDZ_6"/>
</dbReference>
<sequence>MKEDSGALLEERGGIRRHQSMQRLQHGEADEARAARVVPDHHGNLHITVKKTKPILGIAIEGGANTKHPLPRIINIHEHGAAYEAGGLEVGQLILAVDGHRVEGLQHQDVARLIAESFAQRDKPCKQLGTENPQEIEFLVVEAKKSNLEPKPTALIFLEA</sequence>
<protein>
    <recommendedName>
        <fullName evidence="5">PDZ domain-containing protein</fullName>
    </recommendedName>
</protein>
<dbReference type="GO" id="GO:0005886">
    <property type="term" value="C:plasma membrane"/>
    <property type="evidence" value="ECO:0007669"/>
    <property type="project" value="TreeGrafter"/>
</dbReference>
<organism evidence="6">
    <name type="scientific">Heliothis virescens</name>
    <name type="common">Tobacco budworm moth</name>
    <dbReference type="NCBI Taxonomy" id="7102"/>
    <lineage>
        <taxon>Eukaryota</taxon>
        <taxon>Metazoa</taxon>
        <taxon>Ecdysozoa</taxon>
        <taxon>Arthropoda</taxon>
        <taxon>Hexapoda</taxon>
        <taxon>Insecta</taxon>
        <taxon>Pterygota</taxon>
        <taxon>Neoptera</taxon>
        <taxon>Endopterygota</taxon>
        <taxon>Lepidoptera</taxon>
        <taxon>Glossata</taxon>
        <taxon>Ditrysia</taxon>
        <taxon>Noctuoidea</taxon>
        <taxon>Noctuidae</taxon>
        <taxon>Heliothinae</taxon>
        <taxon>Heliothis</taxon>
    </lineage>
</organism>
<evidence type="ECO:0000313" key="6">
    <source>
        <dbReference type="EMBL" id="PCG70502.1"/>
    </source>
</evidence>
<dbReference type="InterPro" id="IPR001478">
    <property type="entry name" value="PDZ"/>
</dbReference>
<feature type="region of interest" description="Disordered" evidence="4">
    <location>
        <begin position="1"/>
        <end position="30"/>
    </location>
</feature>
<accession>A0A2A4JGI7</accession>
<dbReference type="PANTHER" id="PTHR23116:SF29">
    <property type="entry name" value="PDZ DOMAIN-CONTAINING PROTEIN 7"/>
    <property type="match status" value="1"/>
</dbReference>
<feature type="compositionally biased region" description="Basic and acidic residues" evidence="4">
    <location>
        <begin position="1"/>
        <end position="14"/>
    </location>
</feature>
<proteinExistence type="predicted"/>
<dbReference type="STRING" id="7102.A0A2A4JGI7"/>
<evidence type="ECO:0000256" key="3">
    <source>
        <dbReference type="ARBA" id="ARBA00023273"/>
    </source>
</evidence>
<dbReference type="InterPro" id="IPR051844">
    <property type="entry name" value="USH2_Complex_Protein"/>
</dbReference>
<dbReference type="GO" id="GO:0005929">
    <property type="term" value="C:cilium"/>
    <property type="evidence" value="ECO:0007669"/>
    <property type="project" value="TreeGrafter"/>
</dbReference>
<dbReference type="FunFam" id="2.30.42.10:FF:000173">
    <property type="entry name" value="whirlin isoform X4"/>
    <property type="match status" value="1"/>
</dbReference>
<evidence type="ECO:0000256" key="2">
    <source>
        <dbReference type="ARBA" id="ARBA00022737"/>
    </source>
</evidence>
<dbReference type="EMBL" id="NWSH01001661">
    <property type="protein sequence ID" value="PCG70502.1"/>
    <property type="molecule type" value="Genomic_DNA"/>
</dbReference>
<dbReference type="GO" id="GO:0032426">
    <property type="term" value="C:stereocilium tip"/>
    <property type="evidence" value="ECO:0007669"/>
    <property type="project" value="TreeGrafter"/>
</dbReference>
<keyword evidence="2" id="KW-0677">Repeat</keyword>
<name>A0A2A4JGI7_HELVI</name>
<feature type="domain" description="PDZ" evidence="5">
    <location>
        <begin position="46"/>
        <end position="117"/>
    </location>
</feature>
<dbReference type="SMART" id="SM00228">
    <property type="entry name" value="PDZ"/>
    <property type="match status" value="1"/>
</dbReference>
<evidence type="ECO:0000256" key="1">
    <source>
        <dbReference type="ARBA" id="ARBA00004316"/>
    </source>
</evidence>
<comment type="caution">
    <text evidence="6">The sequence shown here is derived from an EMBL/GenBank/DDBJ whole genome shotgun (WGS) entry which is preliminary data.</text>
</comment>
<dbReference type="AlphaFoldDB" id="A0A2A4JGI7"/>
<dbReference type="Pfam" id="PF17820">
    <property type="entry name" value="PDZ_6"/>
    <property type="match status" value="1"/>
</dbReference>
<gene>
    <name evidence="6" type="ORF">B5V51_2893</name>
</gene>
<comment type="subcellular location">
    <subcellularLocation>
        <location evidence="1">Cell projection</location>
    </subcellularLocation>
</comment>
<evidence type="ECO:0000259" key="5">
    <source>
        <dbReference type="PROSITE" id="PS50106"/>
    </source>
</evidence>
<dbReference type="PANTHER" id="PTHR23116">
    <property type="entry name" value="PDZ DOMAIN CONTAINING WHIRLIN AND HARMONIN-RELATED"/>
    <property type="match status" value="1"/>
</dbReference>
<dbReference type="GO" id="GO:0002142">
    <property type="term" value="C:stereocilia ankle link complex"/>
    <property type="evidence" value="ECO:0007669"/>
    <property type="project" value="TreeGrafter"/>
</dbReference>
<keyword evidence="3" id="KW-0966">Cell projection</keyword>